<dbReference type="InterPro" id="IPR029063">
    <property type="entry name" value="SAM-dependent_MTases_sf"/>
</dbReference>
<proteinExistence type="predicted"/>
<keyword evidence="3" id="KW-1185">Reference proteome</keyword>
<evidence type="ECO:0000259" key="1">
    <source>
        <dbReference type="Pfam" id="PF05050"/>
    </source>
</evidence>
<evidence type="ECO:0000313" key="2">
    <source>
        <dbReference type="EMBL" id="SKC38398.1"/>
    </source>
</evidence>
<accession>A0A1T5IH60</accession>
<dbReference type="GO" id="GO:0008168">
    <property type="term" value="F:methyltransferase activity"/>
    <property type="evidence" value="ECO:0007669"/>
    <property type="project" value="UniProtKB-KW"/>
</dbReference>
<evidence type="ECO:0000313" key="3">
    <source>
        <dbReference type="Proteomes" id="UP000190961"/>
    </source>
</evidence>
<dbReference type="PANTHER" id="PTHR34203">
    <property type="entry name" value="METHYLTRANSFERASE, FKBM FAMILY PROTEIN"/>
    <property type="match status" value="1"/>
</dbReference>
<dbReference type="Proteomes" id="UP000190961">
    <property type="component" value="Unassembled WGS sequence"/>
</dbReference>
<feature type="domain" description="Methyltransferase FkbM" evidence="1">
    <location>
        <begin position="103"/>
        <end position="243"/>
    </location>
</feature>
<dbReference type="PANTHER" id="PTHR34203:SF15">
    <property type="entry name" value="SLL1173 PROTEIN"/>
    <property type="match status" value="1"/>
</dbReference>
<protein>
    <submittedName>
        <fullName evidence="2">Methyltransferase, FkbM family</fullName>
    </submittedName>
</protein>
<dbReference type="NCBIfam" id="TIGR01444">
    <property type="entry name" value="fkbM_fam"/>
    <property type="match status" value="1"/>
</dbReference>
<organism evidence="2 3">
    <name type="scientific">Ohtaekwangia koreensis</name>
    <dbReference type="NCBI Taxonomy" id="688867"/>
    <lineage>
        <taxon>Bacteria</taxon>
        <taxon>Pseudomonadati</taxon>
        <taxon>Bacteroidota</taxon>
        <taxon>Cytophagia</taxon>
        <taxon>Cytophagales</taxon>
        <taxon>Fulvivirgaceae</taxon>
        <taxon>Ohtaekwangia</taxon>
    </lineage>
</organism>
<dbReference type="GO" id="GO:0032259">
    <property type="term" value="P:methylation"/>
    <property type="evidence" value="ECO:0007669"/>
    <property type="project" value="UniProtKB-KW"/>
</dbReference>
<keyword evidence="2" id="KW-0489">Methyltransferase</keyword>
<sequence>MRRLRIIFYWLFKSHNNVSLIELIRFTIKPKVKAVASRFIKDISLAKSLYKINFNVIEYPLYWPKEYSIDGIYQVTSETFDNDDWHYYQKKNTIIEHNEILLDVGAAEGLFALSVADKCNQIIMIEPNDHFAKALKTTFQPFDKKTTIYNVAVGSAEGTIAFNQTSLSGKVDLSDNESVQKSITTVDKIIGDTPITYLKADIEGHELEMLKGAIGTIKKNKPKIVITCYHRENIASEIIDFIKSIVPEYNHYVKGVFHEEGKPVMIHFWKS</sequence>
<dbReference type="Gene3D" id="3.40.50.150">
    <property type="entry name" value="Vaccinia Virus protein VP39"/>
    <property type="match status" value="1"/>
</dbReference>
<dbReference type="STRING" id="688867.SAMN05660236_0015"/>
<dbReference type="Pfam" id="PF05050">
    <property type="entry name" value="Methyltransf_21"/>
    <property type="match status" value="1"/>
</dbReference>
<reference evidence="2 3" key="1">
    <citation type="submission" date="2017-02" db="EMBL/GenBank/DDBJ databases">
        <authorList>
            <person name="Peterson S.W."/>
        </authorList>
    </citation>
    <scope>NUCLEOTIDE SEQUENCE [LARGE SCALE GENOMIC DNA]</scope>
    <source>
        <strain evidence="2 3">DSM 25262</strain>
    </source>
</reference>
<name>A0A1T5IH60_9BACT</name>
<dbReference type="SUPFAM" id="SSF53335">
    <property type="entry name" value="S-adenosyl-L-methionine-dependent methyltransferases"/>
    <property type="match status" value="1"/>
</dbReference>
<dbReference type="EMBL" id="FUZU01000001">
    <property type="protein sequence ID" value="SKC38398.1"/>
    <property type="molecule type" value="Genomic_DNA"/>
</dbReference>
<keyword evidence="2" id="KW-0808">Transferase</keyword>
<gene>
    <name evidence="2" type="ORF">SAMN05660236_0015</name>
</gene>
<dbReference type="InterPro" id="IPR052514">
    <property type="entry name" value="SAM-dependent_MTase"/>
</dbReference>
<dbReference type="AlphaFoldDB" id="A0A1T5IH60"/>
<dbReference type="InterPro" id="IPR006342">
    <property type="entry name" value="FkbM_mtfrase"/>
</dbReference>